<dbReference type="AlphaFoldDB" id="A0A1S4EQT6"/>
<dbReference type="RefSeq" id="XP_026688451.1">
    <property type="nucleotide sequence ID" value="XM_026832650.1"/>
</dbReference>
<dbReference type="GO" id="GO:0006412">
    <property type="term" value="P:translation"/>
    <property type="evidence" value="ECO:0007669"/>
    <property type="project" value="InterPro"/>
</dbReference>
<evidence type="ECO:0000256" key="4">
    <source>
        <dbReference type="ARBA" id="ARBA00023128"/>
    </source>
</evidence>
<dbReference type="Gene3D" id="2.20.28.120">
    <property type="entry name" value="Ribosomal protein L33"/>
    <property type="match status" value="1"/>
</dbReference>
<dbReference type="RefSeq" id="XP_017304538.1">
    <property type="nucleotide sequence ID" value="XM_017449049.2"/>
</dbReference>
<evidence type="ECO:0000256" key="3">
    <source>
        <dbReference type="ARBA" id="ARBA00022980"/>
    </source>
</evidence>
<keyword evidence="3 9" id="KW-0689">Ribosomal protein</keyword>
<dbReference type="SUPFAM" id="SSF57829">
    <property type="entry name" value="Zn-binding ribosomal proteins"/>
    <property type="match status" value="1"/>
</dbReference>
<dbReference type="InterPro" id="IPR011332">
    <property type="entry name" value="Ribosomal_zn-bd"/>
</dbReference>
<comment type="similarity">
    <text evidence="2">Belongs to the bacterial ribosomal protein bL33 family.</text>
</comment>
<keyword evidence="4" id="KW-0496">Mitochondrion</keyword>
<dbReference type="GeneID" id="108254085"/>
<dbReference type="GO" id="GO:0005739">
    <property type="term" value="C:mitochondrion"/>
    <property type="evidence" value="ECO:0007669"/>
    <property type="project" value="UniProtKB-SubCell"/>
</dbReference>
<proteinExistence type="inferred from homology"/>
<evidence type="ECO:0000313" key="8">
    <source>
        <dbReference type="Proteomes" id="UP000079169"/>
    </source>
</evidence>
<comment type="subcellular location">
    <subcellularLocation>
        <location evidence="1">Mitochondrion</location>
    </subcellularLocation>
</comment>
<dbReference type="KEGG" id="dci:108254085"/>
<evidence type="ECO:0000256" key="1">
    <source>
        <dbReference type="ARBA" id="ARBA00004173"/>
    </source>
</evidence>
<dbReference type="InterPro" id="IPR038584">
    <property type="entry name" value="Ribosomal_bL33_sf"/>
</dbReference>
<keyword evidence="8" id="KW-1185">Reference proteome</keyword>
<organism evidence="8 9">
    <name type="scientific">Diaphorina citri</name>
    <name type="common">Asian citrus psyllid</name>
    <dbReference type="NCBI Taxonomy" id="121845"/>
    <lineage>
        <taxon>Eukaryota</taxon>
        <taxon>Metazoa</taxon>
        <taxon>Ecdysozoa</taxon>
        <taxon>Arthropoda</taxon>
        <taxon>Hexapoda</taxon>
        <taxon>Insecta</taxon>
        <taxon>Pterygota</taxon>
        <taxon>Neoptera</taxon>
        <taxon>Paraneoptera</taxon>
        <taxon>Hemiptera</taxon>
        <taxon>Sternorrhyncha</taxon>
        <taxon>Psylloidea</taxon>
        <taxon>Psyllidae</taxon>
        <taxon>Diaphorininae</taxon>
        <taxon>Diaphorina</taxon>
    </lineage>
</organism>
<dbReference type="STRING" id="121845.A0A1S4EQT6"/>
<dbReference type="PANTHER" id="PTHR47037">
    <property type="entry name" value="39S RIBOSOMAL PROTEIN L33, MITOCHONDRIAL"/>
    <property type="match status" value="1"/>
</dbReference>
<dbReference type="GO" id="GO:0005840">
    <property type="term" value="C:ribosome"/>
    <property type="evidence" value="ECO:0007669"/>
    <property type="project" value="UniProtKB-KW"/>
</dbReference>
<gene>
    <name evidence="9 10" type="primary">LOC108254085</name>
</gene>
<dbReference type="InterPro" id="IPR052008">
    <property type="entry name" value="Mitoribosomal_protein_bL33"/>
</dbReference>
<evidence type="ECO:0000256" key="7">
    <source>
        <dbReference type="ARBA" id="ARBA00035436"/>
    </source>
</evidence>
<dbReference type="PANTHER" id="PTHR47037:SF1">
    <property type="entry name" value="LARGE RIBOSOMAL SUBUNIT PROTEIN BL33M"/>
    <property type="match status" value="1"/>
</dbReference>
<evidence type="ECO:0000313" key="9">
    <source>
        <dbReference type="RefSeq" id="XP_017304538.1"/>
    </source>
</evidence>
<protein>
    <recommendedName>
        <fullName evidence="6">Large ribosomal subunit protein bL33m</fullName>
    </recommendedName>
    <alternativeName>
        <fullName evidence="7">39S ribosomal protein L33, mitochondrial</fullName>
    </alternativeName>
</protein>
<evidence type="ECO:0000256" key="6">
    <source>
        <dbReference type="ARBA" id="ARBA00035275"/>
    </source>
</evidence>
<dbReference type="OMA" id="NTHAPRF"/>
<dbReference type="CTD" id="9553"/>
<dbReference type="GO" id="GO:1990904">
    <property type="term" value="C:ribonucleoprotein complex"/>
    <property type="evidence" value="ECO:0007669"/>
    <property type="project" value="UniProtKB-KW"/>
</dbReference>
<sequence length="100" mass="11667">MHLTQSLCAKAKSKHALVMLRSVVSGRKLLVFKERSSEKLELLHYDPHIQETTVYQEAKRIRSATFGNDFVQFPGYPKDYKKPYENEPDVYIPKLKNKLV</sequence>
<reference evidence="9 10" key="1">
    <citation type="submission" date="2025-04" db="UniProtKB">
        <authorList>
            <consortium name="RefSeq"/>
        </authorList>
    </citation>
    <scope>IDENTIFICATION</scope>
</reference>
<dbReference type="Proteomes" id="UP000079169">
    <property type="component" value="Unplaced"/>
</dbReference>
<evidence type="ECO:0000256" key="2">
    <source>
        <dbReference type="ARBA" id="ARBA00007596"/>
    </source>
</evidence>
<keyword evidence="5" id="KW-0687">Ribonucleoprotein</keyword>
<name>A0A1S4EQT6_DIACI</name>
<evidence type="ECO:0000256" key="5">
    <source>
        <dbReference type="ARBA" id="ARBA00023274"/>
    </source>
</evidence>
<evidence type="ECO:0000313" key="10">
    <source>
        <dbReference type="RefSeq" id="XP_026688451.1"/>
    </source>
</evidence>
<dbReference type="PaxDb" id="121845-A0A1S4EQT6"/>
<accession>A0A1S4EQT6</accession>